<dbReference type="Proteomes" id="UP001162031">
    <property type="component" value="Unassembled WGS sequence"/>
</dbReference>
<evidence type="ECO:0008006" key="5">
    <source>
        <dbReference type="Google" id="ProtNLM"/>
    </source>
</evidence>
<dbReference type="AlphaFoldDB" id="A0AAV0US52"/>
<feature type="compositionally biased region" description="Pro residues" evidence="1">
    <location>
        <begin position="238"/>
        <end position="247"/>
    </location>
</feature>
<feature type="compositionally biased region" description="Low complexity" evidence="1">
    <location>
        <begin position="279"/>
        <end position="295"/>
    </location>
</feature>
<keyword evidence="2" id="KW-0732">Signal</keyword>
<feature type="compositionally biased region" description="Pro residues" evidence="1">
    <location>
        <begin position="204"/>
        <end position="213"/>
    </location>
</feature>
<feature type="compositionally biased region" description="Low complexity" evidence="1">
    <location>
        <begin position="431"/>
        <end position="440"/>
    </location>
</feature>
<evidence type="ECO:0000313" key="3">
    <source>
        <dbReference type="EMBL" id="CAI5739709.1"/>
    </source>
</evidence>
<feature type="compositionally biased region" description="Acidic residues" evidence="1">
    <location>
        <begin position="251"/>
        <end position="261"/>
    </location>
</feature>
<accession>A0AAV0US52</accession>
<sequence>MKTGFALLAACVAHSISFVVAGGPKSGVPNPSGGLEEADAYLKAHDSNSGDKKSYAFDKITPSTDDAGGETLGDSVVAATETDLTVAADPLEVVTLSPELKKRSGIDKGAIDTVSIGTVSIGTAGSFSSSGASTDFPTHDYSKATKGGDTKWTPEPAGDSEESASSSGSAYDVPQPTPAATVRSPEPVDDSEESASSSGSAYDVPPPPPPPPAAALESPDPADDSEEFASSSGSAYDVPPPPPPPPVAESESPDPADDSEESSSSSGSVYDVPQPTPAPTLSTPTQPPNQQSNNQHLTQPTQWDKQPNNQQLTQPTQWDKKPINQQQTQPTQWDKQPSNQQPTLASKNEHDQSLQSQGPQPAPPSQSSHWQGAWNANPPSSSQKQWEGEWGSVTQSEPEPTPAPTRTNDPSQTSSKKSPATGETIVFGSAPSLTPSPLTPKCVVRRLRR</sequence>
<feature type="chain" id="PRO_5043830156" description="RxLR effector candidate protein" evidence="2">
    <location>
        <begin position="22"/>
        <end position="449"/>
    </location>
</feature>
<keyword evidence="4" id="KW-1185">Reference proteome</keyword>
<name>A0AAV0US52_HYABA</name>
<feature type="compositionally biased region" description="Low complexity" evidence="1">
    <location>
        <begin position="194"/>
        <end position="203"/>
    </location>
</feature>
<organism evidence="3 4">
    <name type="scientific">Hyaloperonospora brassicae</name>
    <name type="common">Brassica downy mildew</name>
    <name type="synonym">Peronospora brassicae</name>
    <dbReference type="NCBI Taxonomy" id="162125"/>
    <lineage>
        <taxon>Eukaryota</taxon>
        <taxon>Sar</taxon>
        <taxon>Stramenopiles</taxon>
        <taxon>Oomycota</taxon>
        <taxon>Peronosporomycetes</taxon>
        <taxon>Peronosporales</taxon>
        <taxon>Peronosporaceae</taxon>
        <taxon>Hyaloperonospora</taxon>
    </lineage>
</organism>
<feature type="compositionally biased region" description="Low complexity" evidence="1">
    <location>
        <begin position="124"/>
        <end position="134"/>
    </location>
</feature>
<reference evidence="3" key="1">
    <citation type="submission" date="2022-12" db="EMBL/GenBank/DDBJ databases">
        <authorList>
            <person name="Webb A."/>
        </authorList>
    </citation>
    <scope>NUCLEOTIDE SEQUENCE</scope>
    <source>
        <strain evidence="3">Hp1</strain>
    </source>
</reference>
<feature type="region of interest" description="Disordered" evidence="1">
    <location>
        <begin position="124"/>
        <end position="449"/>
    </location>
</feature>
<feature type="compositionally biased region" description="Low complexity" evidence="1">
    <location>
        <begin position="306"/>
        <end position="317"/>
    </location>
</feature>
<protein>
    <recommendedName>
        <fullName evidence="5">RxLR effector candidate protein</fullName>
    </recommendedName>
</protein>
<evidence type="ECO:0000256" key="1">
    <source>
        <dbReference type="SAM" id="MobiDB-lite"/>
    </source>
</evidence>
<feature type="compositionally biased region" description="Polar residues" evidence="1">
    <location>
        <begin position="296"/>
        <end position="305"/>
    </location>
</feature>
<proteinExistence type="predicted"/>
<evidence type="ECO:0000256" key="2">
    <source>
        <dbReference type="SAM" id="SignalP"/>
    </source>
</evidence>
<feature type="compositionally biased region" description="Polar residues" evidence="1">
    <location>
        <begin position="333"/>
        <end position="346"/>
    </location>
</feature>
<evidence type="ECO:0000313" key="4">
    <source>
        <dbReference type="Proteomes" id="UP001162031"/>
    </source>
</evidence>
<gene>
    <name evidence="3" type="ORF">HBR001_LOCUS7910</name>
</gene>
<feature type="signal peptide" evidence="2">
    <location>
        <begin position="1"/>
        <end position="21"/>
    </location>
</feature>
<dbReference type="EMBL" id="CANTFL010001429">
    <property type="protein sequence ID" value="CAI5739709.1"/>
    <property type="molecule type" value="Genomic_DNA"/>
</dbReference>
<feature type="compositionally biased region" description="Basic and acidic residues" evidence="1">
    <location>
        <begin position="137"/>
        <end position="149"/>
    </location>
</feature>
<comment type="caution">
    <text evidence="3">The sequence shown here is derived from an EMBL/GenBank/DDBJ whole genome shotgun (WGS) entry which is preliminary data.</text>
</comment>
<feature type="compositionally biased region" description="Polar residues" evidence="1">
    <location>
        <begin position="392"/>
        <end position="418"/>
    </location>
</feature>